<dbReference type="PANTHER" id="PTHR30136">
    <property type="entry name" value="HELIX-TURN-HELIX TRANSCRIPTIONAL REGULATOR, ICLR FAMILY"/>
    <property type="match status" value="1"/>
</dbReference>
<dbReference type="InterPro" id="IPR029016">
    <property type="entry name" value="GAF-like_dom_sf"/>
</dbReference>
<keyword evidence="1" id="KW-0805">Transcription regulation</keyword>
<dbReference type="SUPFAM" id="SSF55781">
    <property type="entry name" value="GAF domain-like"/>
    <property type="match status" value="1"/>
</dbReference>
<dbReference type="OrthoDB" id="8524622at2"/>
<evidence type="ECO:0000256" key="2">
    <source>
        <dbReference type="ARBA" id="ARBA00023125"/>
    </source>
</evidence>
<dbReference type="InterPro" id="IPR036388">
    <property type="entry name" value="WH-like_DNA-bd_sf"/>
</dbReference>
<dbReference type="InterPro" id="IPR005471">
    <property type="entry name" value="Tscrpt_reg_IclR_N"/>
</dbReference>
<dbReference type="Proteomes" id="UP000292445">
    <property type="component" value="Unassembled WGS sequence"/>
</dbReference>
<dbReference type="Gene3D" id="1.10.10.10">
    <property type="entry name" value="Winged helix-like DNA-binding domain superfamily/Winged helix DNA-binding domain"/>
    <property type="match status" value="1"/>
</dbReference>
<dbReference type="GO" id="GO:0003700">
    <property type="term" value="F:DNA-binding transcription factor activity"/>
    <property type="evidence" value="ECO:0007669"/>
    <property type="project" value="TreeGrafter"/>
</dbReference>
<keyword evidence="3" id="KW-0804">Transcription</keyword>
<dbReference type="Pfam" id="PF01614">
    <property type="entry name" value="IclR_C"/>
    <property type="match status" value="1"/>
</dbReference>
<dbReference type="EMBL" id="SGXC01000001">
    <property type="protein sequence ID" value="RZS86256.1"/>
    <property type="molecule type" value="Genomic_DNA"/>
</dbReference>
<evidence type="ECO:0000256" key="3">
    <source>
        <dbReference type="ARBA" id="ARBA00023163"/>
    </source>
</evidence>
<organism evidence="6 7">
    <name type="scientific">Pigmentiphaga kullae</name>
    <dbReference type="NCBI Taxonomy" id="151784"/>
    <lineage>
        <taxon>Bacteria</taxon>
        <taxon>Pseudomonadati</taxon>
        <taxon>Pseudomonadota</taxon>
        <taxon>Betaproteobacteria</taxon>
        <taxon>Burkholderiales</taxon>
        <taxon>Alcaligenaceae</taxon>
        <taxon>Pigmentiphaga</taxon>
    </lineage>
</organism>
<feature type="domain" description="IclR-ED" evidence="5">
    <location>
        <begin position="81"/>
        <end position="260"/>
    </location>
</feature>
<evidence type="ECO:0000313" key="6">
    <source>
        <dbReference type="EMBL" id="RZS86256.1"/>
    </source>
</evidence>
<keyword evidence="2" id="KW-0238">DNA-binding</keyword>
<comment type="caution">
    <text evidence="6">The sequence shown here is derived from an EMBL/GenBank/DDBJ whole genome shotgun (WGS) entry which is preliminary data.</text>
</comment>
<evidence type="ECO:0000259" key="4">
    <source>
        <dbReference type="PROSITE" id="PS51077"/>
    </source>
</evidence>
<accession>A0A4Q7NMW9</accession>
<reference evidence="6 7" key="1">
    <citation type="submission" date="2019-02" db="EMBL/GenBank/DDBJ databases">
        <title>Genomic Encyclopedia of Type Strains, Phase IV (KMG-IV): sequencing the most valuable type-strain genomes for metagenomic binning, comparative biology and taxonomic classification.</title>
        <authorList>
            <person name="Goeker M."/>
        </authorList>
    </citation>
    <scope>NUCLEOTIDE SEQUENCE [LARGE SCALE GENOMIC DNA]</scope>
    <source>
        <strain evidence="6 7">K24</strain>
    </source>
</reference>
<dbReference type="GO" id="GO:0045892">
    <property type="term" value="P:negative regulation of DNA-templated transcription"/>
    <property type="evidence" value="ECO:0007669"/>
    <property type="project" value="TreeGrafter"/>
</dbReference>
<proteinExistence type="predicted"/>
<keyword evidence="7" id="KW-1185">Reference proteome</keyword>
<dbReference type="InterPro" id="IPR014757">
    <property type="entry name" value="Tscrpt_reg_IclR_C"/>
</dbReference>
<name>A0A4Q7NMW9_9BURK</name>
<evidence type="ECO:0000313" key="7">
    <source>
        <dbReference type="Proteomes" id="UP000292445"/>
    </source>
</evidence>
<dbReference type="Gene3D" id="3.30.450.40">
    <property type="match status" value="1"/>
</dbReference>
<feature type="domain" description="HTH iclR-type" evidence="4">
    <location>
        <begin position="19"/>
        <end position="80"/>
    </location>
</feature>
<dbReference type="Pfam" id="PF09339">
    <property type="entry name" value="HTH_IclR"/>
    <property type="match status" value="1"/>
</dbReference>
<evidence type="ECO:0000256" key="1">
    <source>
        <dbReference type="ARBA" id="ARBA00023015"/>
    </source>
</evidence>
<dbReference type="GO" id="GO:0003677">
    <property type="term" value="F:DNA binding"/>
    <property type="evidence" value="ECO:0007669"/>
    <property type="project" value="UniProtKB-KW"/>
</dbReference>
<sequence>MHADMPTNPEKHAAGARKIQSLEVGFRLVRAVEEAGRALSLKEVAQQAGMVRSNAHLYLSTFVELGVLARDGNGHYLLGPYALQLGLAALKKSNVVDVTDVPMRSLHAATGHHVHLSIWGNYGPTVVKNLEGACPVPVPVRIGFVVPLCSSATGLVFLAHQSPALTGPFVAKERAGVSRDADFAARLQAVHDQGYAMTEAEFYADAGCCALAAPIFDHTGHICGALAVLDLSARMGSAQRVESLALLRQAVQATQGMLGYRQE</sequence>
<evidence type="ECO:0000259" key="5">
    <source>
        <dbReference type="PROSITE" id="PS51078"/>
    </source>
</evidence>
<dbReference type="SUPFAM" id="SSF46785">
    <property type="entry name" value="Winged helix' DNA-binding domain"/>
    <property type="match status" value="1"/>
</dbReference>
<dbReference type="AlphaFoldDB" id="A0A4Q7NMW9"/>
<dbReference type="SMART" id="SM00346">
    <property type="entry name" value="HTH_ICLR"/>
    <property type="match status" value="1"/>
</dbReference>
<dbReference type="PROSITE" id="PS51078">
    <property type="entry name" value="ICLR_ED"/>
    <property type="match status" value="1"/>
</dbReference>
<dbReference type="InterPro" id="IPR036390">
    <property type="entry name" value="WH_DNA-bd_sf"/>
</dbReference>
<protein>
    <submittedName>
        <fullName evidence="6">IclR family transcriptional regulator</fullName>
    </submittedName>
</protein>
<dbReference type="PROSITE" id="PS51077">
    <property type="entry name" value="HTH_ICLR"/>
    <property type="match status" value="1"/>
</dbReference>
<gene>
    <name evidence="6" type="ORF">EV675_2296</name>
</gene>
<dbReference type="PANTHER" id="PTHR30136:SF8">
    <property type="entry name" value="TRANSCRIPTIONAL REGULATORY PROTEIN"/>
    <property type="match status" value="1"/>
</dbReference>
<dbReference type="InterPro" id="IPR050707">
    <property type="entry name" value="HTH_MetabolicPath_Reg"/>
</dbReference>